<proteinExistence type="predicted"/>
<protein>
    <submittedName>
        <fullName evidence="1">Uncharacterized protein</fullName>
    </submittedName>
</protein>
<evidence type="ECO:0000313" key="2">
    <source>
        <dbReference type="Proteomes" id="UP000054709"/>
    </source>
</evidence>
<accession>A0A0W1AX80</accession>
<comment type="caution">
    <text evidence="1">The sequence shown here is derived from an EMBL/GenBank/DDBJ whole genome shotgun (WGS) entry which is preliminary data.</text>
</comment>
<dbReference type="AlphaFoldDB" id="A0A0W1AX80"/>
<evidence type="ECO:0000313" key="1">
    <source>
        <dbReference type="EMBL" id="KTD85985.1"/>
    </source>
</evidence>
<sequence>MAFTIEVTGICQAEAFKQVVRIQMRIFEVSQLGDHDQIFPSGQYLVPPRNLRRLALEAVCRTFAVLLSQYTKEELPISKQLLH</sequence>
<gene>
    <name evidence="1" type="ORF">UQ64_18020</name>
</gene>
<organism evidence="1 2">
    <name type="scientific">Paenibacillus etheri</name>
    <dbReference type="NCBI Taxonomy" id="1306852"/>
    <lineage>
        <taxon>Bacteria</taxon>
        <taxon>Bacillati</taxon>
        <taxon>Bacillota</taxon>
        <taxon>Bacilli</taxon>
        <taxon>Bacillales</taxon>
        <taxon>Paenibacillaceae</taxon>
        <taxon>Paenibacillus</taxon>
    </lineage>
</organism>
<reference evidence="1 2" key="1">
    <citation type="journal article" date="2015" name="Int. Biodeterior. Biodegradation">
        <title>Physiological and genetic screening methods for the isolation of methyl tert-butyl ether-degrading bacteria for bioremediation purposes.</title>
        <authorList>
            <person name="Guisado I.M."/>
            <person name="Purswani J."/>
            <person name="Gonzalez Lopez J."/>
            <person name="Pozo C."/>
        </authorList>
    </citation>
    <scope>NUCLEOTIDE SEQUENCE [LARGE SCALE GENOMIC DNA]</scope>
    <source>
        <strain evidence="1 2">SH7</strain>
    </source>
</reference>
<dbReference type="EMBL" id="LCZJ02000025">
    <property type="protein sequence ID" value="KTD85985.1"/>
    <property type="molecule type" value="Genomic_DNA"/>
</dbReference>
<name>A0A0W1AX80_9BACL</name>
<dbReference type="Proteomes" id="UP000054709">
    <property type="component" value="Unassembled WGS sequence"/>
</dbReference>
<keyword evidence="2" id="KW-1185">Reference proteome</keyword>